<evidence type="ECO:0000313" key="3">
    <source>
        <dbReference type="EMBL" id="APV45186.1"/>
    </source>
</evidence>
<dbReference type="EMBL" id="CP018258">
    <property type="protein sequence ID" value="APV45186.1"/>
    <property type="molecule type" value="Genomic_DNA"/>
</dbReference>
<gene>
    <name evidence="3" type="ORF">Dform_01868</name>
</gene>
<dbReference type="PANTHER" id="PTHR31901:SF9">
    <property type="entry name" value="GH3 DOMAIN-CONTAINING PROTEIN"/>
    <property type="match status" value="1"/>
</dbReference>
<dbReference type="AlphaFoldDB" id="A0A1P8F9P1"/>
<evidence type="ECO:0000259" key="1">
    <source>
        <dbReference type="Pfam" id="PF23571"/>
    </source>
</evidence>
<dbReference type="Pfam" id="PF23571">
    <property type="entry name" value="GH3_M"/>
    <property type="match status" value="1"/>
</dbReference>
<keyword evidence="4" id="KW-1185">Reference proteome</keyword>
<dbReference type="InterPro" id="IPR055378">
    <property type="entry name" value="GH3_C"/>
</dbReference>
<dbReference type="RefSeq" id="WP_076004762.1">
    <property type="nucleotide sequence ID" value="NZ_CP018258.1"/>
</dbReference>
<feature type="domain" description="GH3 middle" evidence="1">
    <location>
        <begin position="312"/>
        <end position="395"/>
    </location>
</feature>
<feature type="domain" description="GH3 C-terminal" evidence="2">
    <location>
        <begin position="413"/>
        <end position="517"/>
    </location>
</feature>
<dbReference type="Proteomes" id="UP000185934">
    <property type="component" value="Chromosome"/>
</dbReference>
<dbReference type="Pfam" id="PF23572">
    <property type="entry name" value="GH3_C"/>
    <property type="match status" value="1"/>
</dbReference>
<dbReference type="GO" id="GO:0005737">
    <property type="term" value="C:cytoplasm"/>
    <property type="evidence" value="ECO:0007669"/>
    <property type="project" value="TreeGrafter"/>
</dbReference>
<dbReference type="KEGG" id="dfo:Dform_01868"/>
<dbReference type="InterPro" id="IPR042099">
    <property type="entry name" value="ANL_N_sf"/>
</dbReference>
<dbReference type="InterPro" id="IPR004993">
    <property type="entry name" value="GH3"/>
</dbReference>
<dbReference type="OrthoDB" id="614636at2"/>
<proteinExistence type="predicted"/>
<dbReference type="GO" id="GO:0016881">
    <property type="term" value="F:acid-amino acid ligase activity"/>
    <property type="evidence" value="ECO:0007669"/>
    <property type="project" value="TreeGrafter"/>
</dbReference>
<reference evidence="4" key="1">
    <citation type="submission" date="2016-11" db="EMBL/GenBank/DDBJ databases">
        <title>Dehalogenimonas formicexedens sp. nov., a chlorinated alkane respiring bacterium isolated from contaminated groundwater.</title>
        <authorList>
            <person name="Key T.A."/>
            <person name="Bowman K.S."/>
            <person name="Lee I."/>
            <person name="Chun J."/>
            <person name="Albuquerque L."/>
            <person name="da Costa M.S."/>
            <person name="Rainey F.A."/>
            <person name="Moe W.M."/>
        </authorList>
    </citation>
    <scope>NUCLEOTIDE SEQUENCE [LARGE SCALE GENOMIC DNA]</scope>
    <source>
        <strain evidence="4">NSZ-14</strain>
    </source>
</reference>
<accession>A0A1P8F9P1</accession>
<evidence type="ECO:0000259" key="2">
    <source>
        <dbReference type="Pfam" id="PF23572"/>
    </source>
</evidence>
<dbReference type="InterPro" id="IPR055377">
    <property type="entry name" value="GH3_M"/>
</dbReference>
<dbReference type="STRING" id="1839801.Dform_01868"/>
<dbReference type="Gene3D" id="3.40.50.12780">
    <property type="entry name" value="N-terminal domain of ligase-like"/>
    <property type="match status" value="1"/>
</dbReference>
<name>A0A1P8F9P1_9CHLR</name>
<dbReference type="PANTHER" id="PTHR31901">
    <property type="entry name" value="GH3 DOMAIN-CONTAINING PROTEIN"/>
    <property type="match status" value="1"/>
</dbReference>
<dbReference type="Pfam" id="PF03321">
    <property type="entry name" value="GH3"/>
    <property type="match status" value="1"/>
</dbReference>
<evidence type="ECO:0000313" key="4">
    <source>
        <dbReference type="Proteomes" id="UP000185934"/>
    </source>
</evidence>
<organism evidence="3 4">
    <name type="scientific">Dehalogenimonas formicexedens</name>
    <dbReference type="NCBI Taxonomy" id="1839801"/>
    <lineage>
        <taxon>Bacteria</taxon>
        <taxon>Bacillati</taxon>
        <taxon>Chloroflexota</taxon>
        <taxon>Dehalococcoidia</taxon>
        <taxon>Dehalococcoidales</taxon>
        <taxon>Dehalococcoidaceae</taxon>
        <taxon>Dehalogenimonas</taxon>
    </lineage>
</organism>
<sequence>MSQLSELFRQGKYDEMWDRCCGFIDLSLPEFMGIQKRLLMEQLELLKNCQLGKGILKGANPTSVEEFRRMVPLTSYEDYAPYLLKRRWEVLPRKPILWQYTSGKSAEYSYRWAPVTARMLDETEALVFALSFFSAATKRYDIKIRPGDRVLYGMAPPPYATGTMTRVFPHEMFDFLPPVSEAEQVSFEDRINTGFKMGLDHGMDWVLSMSSVAYAIGERFKHSGGSVDIKKLVKQPRTLARLIKGKVVSKLAGRQMLPKDLWKLKGLITYGIDGDVFRDKIKDMWGQYPLDFHGCTEAPIIAMQTWDHEGMTFVPHMNFFEFIPEAEAVKCWQDPTYQPETFLMDELKPGKYELVITNLHGGAFVRYRLGHLVEITALRNDKLDIDIPQMRFLTRLDDQIDIAGFTRLSEKVIWQALENSGIEYEDWTARKEVVGDKPELHVYVELKRHETRTAQEVASAIHSELKKLDTPYAELEEFTGLQPIDATVLPHGAFKLYKMKQQAGGAELAHLKPPHINPSDTIVEFLTSIAGRVRVAETEPVTAAV</sequence>
<protein>
    <submittedName>
        <fullName evidence="3">GH3 auxin-responsive promoter</fullName>
    </submittedName>
</protein>